<dbReference type="AlphaFoldDB" id="A0A699ZVG1"/>
<keyword evidence="3" id="KW-1185">Reference proteome</keyword>
<dbReference type="InterPro" id="IPR013087">
    <property type="entry name" value="Znf_C2H2_type"/>
</dbReference>
<feature type="non-terminal residue" evidence="2">
    <location>
        <position position="1"/>
    </location>
</feature>
<evidence type="ECO:0000259" key="1">
    <source>
        <dbReference type="PROSITE" id="PS00028"/>
    </source>
</evidence>
<name>A0A699ZVG1_HAELA</name>
<dbReference type="PROSITE" id="PS00028">
    <property type="entry name" value="ZINC_FINGER_C2H2_1"/>
    <property type="match status" value="1"/>
</dbReference>
<comment type="caution">
    <text evidence="2">The sequence shown here is derived from an EMBL/GenBank/DDBJ whole genome shotgun (WGS) entry which is preliminary data.</text>
</comment>
<sequence length="98" mass="11138">MFGVNERYSKHREALPPVNFRCGTSTSVTTDMPLSHRHGHNAHRCHSCHRCVLRKERNHYHGRTTHVADEVLSAGLSVQMQCLDTPSNYFRQPGPSAE</sequence>
<evidence type="ECO:0000313" key="2">
    <source>
        <dbReference type="EMBL" id="GFH26897.1"/>
    </source>
</evidence>
<evidence type="ECO:0000313" key="3">
    <source>
        <dbReference type="Proteomes" id="UP000485058"/>
    </source>
</evidence>
<dbReference type="Proteomes" id="UP000485058">
    <property type="component" value="Unassembled WGS sequence"/>
</dbReference>
<feature type="domain" description="C2H2-type" evidence="1">
    <location>
        <begin position="45"/>
        <end position="66"/>
    </location>
</feature>
<protein>
    <recommendedName>
        <fullName evidence="1">C2H2-type domain-containing protein</fullName>
    </recommendedName>
</protein>
<reference evidence="2 3" key="1">
    <citation type="submission" date="2020-02" db="EMBL/GenBank/DDBJ databases">
        <title>Draft genome sequence of Haematococcus lacustris strain NIES-144.</title>
        <authorList>
            <person name="Morimoto D."/>
            <person name="Nakagawa S."/>
            <person name="Yoshida T."/>
            <person name="Sawayama S."/>
        </authorList>
    </citation>
    <scope>NUCLEOTIDE SEQUENCE [LARGE SCALE GENOMIC DNA]</scope>
    <source>
        <strain evidence="2 3">NIES-144</strain>
    </source>
</reference>
<dbReference type="EMBL" id="BLLF01003280">
    <property type="protein sequence ID" value="GFH26897.1"/>
    <property type="molecule type" value="Genomic_DNA"/>
</dbReference>
<proteinExistence type="predicted"/>
<accession>A0A699ZVG1</accession>
<organism evidence="2 3">
    <name type="scientific">Haematococcus lacustris</name>
    <name type="common">Green alga</name>
    <name type="synonym">Haematococcus pluvialis</name>
    <dbReference type="NCBI Taxonomy" id="44745"/>
    <lineage>
        <taxon>Eukaryota</taxon>
        <taxon>Viridiplantae</taxon>
        <taxon>Chlorophyta</taxon>
        <taxon>core chlorophytes</taxon>
        <taxon>Chlorophyceae</taxon>
        <taxon>CS clade</taxon>
        <taxon>Chlamydomonadales</taxon>
        <taxon>Haematococcaceae</taxon>
        <taxon>Haematococcus</taxon>
    </lineage>
</organism>
<gene>
    <name evidence="2" type="ORF">HaLaN_25123</name>
</gene>